<evidence type="ECO:0000256" key="1">
    <source>
        <dbReference type="SAM" id="MobiDB-lite"/>
    </source>
</evidence>
<feature type="region of interest" description="Disordered" evidence="1">
    <location>
        <begin position="288"/>
        <end position="347"/>
    </location>
</feature>
<dbReference type="Proteomes" id="UP000612055">
    <property type="component" value="Unassembled WGS sequence"/>
</dbReference>
<dbReference type="GO" id="GO:1902600">
    <property type="term" value="P:proton transmembrane transport"/>
    <property type="evidence" value="ECO:0007669"/>
    <property type="project" value="TreeGrafter"/>
</dbReference>
<accession>A0A835XQ83</accession>
<dbReference type="GO" id="GO:0006813">
    <property type="term" value="P:potassium ion transport"/>
    <property type="evidence" value="ECO:0007669"/>
    <property type="project" value="TreeGrafter"/>
</dbReference>
<gene>
    <name evidence="2" type="ORF">HYH03_013374</name>
</gene>
<sequence length="372" mass="40602">MPRAKVLVVPVFQKTWLYHVWAESTPAEAAAAERGAAHWTQGSTLQEKASLLGKEIGANFKAATQKQWKAIQAADEGTFRHRLHQLAQWVLSQEDPTETFLKSLPKQPSALEIIHPSSLKERLVRRRLRRLALAQEHFHNRRILGWALATLPQLPLVLTPFPNVTLYYTAYKMVSHYQAVQGCRTLRAVFERYDAQERERAAQGNGGGNVLGRVLRPLRWWGSDDRPGLGHGAGGKTNCRGAAHSAEGGGVPVPSFRSSRALDQAVRPLDRWESPISDGAAERVIELFAPRGKDGRGGKDRPPSTDKKGGDAKGKGTGKGKGKDGGKDGEDQDGGDEFGGLGALPELVTRARRRAVEAAIKKQEQEGSGSGR</sequence>
<comment type="caution">
    <text evidence="2">The sequence shown here is derived from an EMBL/GenBank/DDBJ whole genome shotgun (WGS) entry which is preliminary data.</text>
</comment>
<dbReference type="Pfam" id="PF10173">
    <property type="entry name" value="Mit_KHE1"/>
    <property type="match status" value="1"/>
</dbReference>
<evidence type="ECO:0000313" key="2">
    <source>
        <dbReference type="EMBL" id="KAG2488071.1"/>
    </source>
</evidence>
<dbReference type="GO" id="GO:0005743">
    <property type="term" value="C:mitochondrial inner membrane"/>
    <property type="evidence" value="ECO:0007669"/>
    <property type="project" value="TreeGrafter"/>
</dbReference>
<feature type="region of interest" description="Disordered" evidence="1">
    <location>
        <begin position="226"/>
        <end position="256"/>
    </location>
</feature>
<evidence type="ECO:0000313" key="3">
    <source>
        <dbReference type="Proteomes" id="UP000612055"/>
    </source>
</evidence>
<proteinExistence type="predicted"/>
<feature type="compositionally biased region" description="Basic and acidic residues" evidence="1">
    <location>
        <begin position="288"/>
        <end position="314"/>
    </location>
</feature>
<name>A0A835XQ83_9CHLO</name>
<reference evidence="2" key="1">
    <citation type="journal article" date="2020" name="bioRxiv">
        <title>Comparative genomics of Chlamydomonas.</title>
        <authorList>
            <person name="Craig R.J."/>
            <person name="Hasan A.R."/>
            <person name="Ness R.W."/>
            <person name="Keightley P.D."/>
        </authorList>
    </citation>
    <scope>NUCLEOTIDE SEQUENCE</scope>
    <source>
        <strain evidence="2">CCAP 11/70</strain>
    </source>
</reference>
<keyword evidence="3" id="KW-1185">Reference proteome</keyword>
<organism evidence="2 3">
    <name type="scientific">Edaphochlamys debaryana</name>
    <dbReference type="NCBI Taxonomy" id="47281"/>
    <lineage>
        <taxon>Eukaryota</taxon>
        <taxon>Viridiplantae</taxon>
        <taxon>Chlorophyta</taxon>
        <taxon>core chlorophytes</taxon>
        <taxon>Chlorophyceae</taxon>
        <taxon>CS clade</taxon>
        <taxon>Chlamydomonadales</taxon>
        <taxon>Chlamydomonadales incertae sedis</taxon>
        <taxon>Edaphochlamys</taxon>
    </lineage>
</organism>
<dbReference type="PANTHER" id="PTHR28062:SF1">
    <property type="entry name" value="TRANSMEMBRANE PROTEIN"/>
    <property type="match status" value="1"/>
</dbReference>
<dbReference type="EMBL" id="JAEHOE010000088">
    <property type="protein sequence ID" value="KAG2488071.1"/>
    <property type="molecule type" value="Genomic_DNA"/>
</dbReference>
<dbReference type="InterPro" id="IPR018786">
    <property type="entry name" value="Mit_KHE1"/>
</dbReference>
<protein>
    <submittedName>
        <fullName evidence="2">Uncharacterized protein</fullName>
    </submittedName>
</protein>
<dbReference type="AlphaFoldDB" id="A0A835XQ83"/>
<dbReference type="OrthoDB" id="5562676at2759"/>
<dbReference type="PANTHER" id="PTHR28062">
    <property type="entry name" value="K+-H+ EXCHANGE-LIKE PROTEIN"/>
    <property type="match status" value="1"/>
</dbReference>